<dbReference type="GO" id="GO:0006086">
    <property type="term" value="P:pyruvate decarboxylation to acetyl-CoA"/>
    <property type="evidence" value="ECO:0007669"/>
    <property type="project" value="InterPro"/>
</dbReference>
<dbReference type="InterPro" id="IPR000089">
    <property type="entry name" value="Biotin_lipoyl"/>
</dbReference>
<dbReference type="EMBL" id="CADCVI010000254">
    <property type="protein sequence ID" value="CAA9497037.1"/>
    <property type="molecule type" value="Genomic_DNA"/>
</dbReference>
<dbReference type="Gene3D" id="2.40.50.100">
    <property type="match status" value="1"/>
</dbReference>
<sequence>MPQVIMPKMGDAMEEGTLLKWLKSEGDEVSEGDPIAEIETDKVTLEIEAEAAGTLAQLMVSEGDDVPVGEAIAFIAGEGEEAPESGGGGQAAEAEEGGGDSGGAQATATEEQPAAGGGESRAGGGASEAGAADGAQAGGNGHFRASPIVRRLARENNLDLSRVEGSGPAGRIVERDVRAAMESGTAQASADGQAADGGVQSSVEAPEQPTSQQAEMQGFQPARIPEPTEVPGTTLVEPTRMMRVIGERMTEAKQHVPHFYATVEVRMDAAMALRKQLNAQLEGEGVKLSVNDFVMKAVAVALRKHPNLNALYTTRGIELHEKVDMAMAVALDQGLITPVIRDLASKGLATISRESKDLATRARDGKLKPEEYQGGTFTVSNMGMFGIESFTAIINPPQAAIVAVSSIERRPVYDEAGEIVPGSMMKLTLSADHRVANGRDGALYMSEVKRTLENPIMLMV</sequence>
<dbReference type="SUPFAM" id="SSF51230">
    <property type="entry name" value="Single hybrid motif"/>
    <property type="match status" value="1"/>
</dbReference>
<feature type="compositionally biased region" description="Polar residues" evidence="5">
    <location>
        <begin position="199"/>
        <end position="215"/>
    </location>
</feature>
<comment type="similarity">
    <text evidence="2 4">Belongs to the 2-oxoacid dehydrogenase family.</text>
</comment>
<evidence type="ECO:0000256" key="4">
    <source>
        <dbReference type="RuleBase" id="RU003423"/>
    </source>
</evidence>
<feature type="compositionally biased region" description="Low complexity" evidence="5">
    <location>
        <begin position="103"/>
        <end position="114"/>
    </location>
</feature>
<dbReference type="InterPro" id="IPR003016">
    <property type="entry name" value="2-oxoA_DH_lipoyl-BS"/>
</dbReference>
<dbReference type="CDD" id="cd06849">
    <property type="entry name" value="lipoyl_domain"/>
    <property type="match status" value="1"/>
</dbReference>
<evidence type="ECO:0000259" key="6">
    <source>
        <dbReference type="PROSITE" id="PS50968"/>
    </source>
</evidence>
<evidence type="ECO:0000313" key="8">
    <source>
        <dbReference type="EMBL" id="CAA9497037.1"/>
    </source>
</evidence>
<evidence type="ECO:0000256" key="1">
    <source>
        <dbReference type="ARBA" id="ARBA00001938"/>
    </source>
</evidence>
<dbReference type="SUPFAM" id="SSF52777">
    <property type="entry name" value="CoA-dependent acyltransferases"/>
    <property type="match status" value="1"/>
</dbReference>
<dbReference type="InterPro" id="IPR036625">
    <property type="entry name" value="E3-bd_dom_sf"/>
</dbReference>
<evidence type="ECO:0000256" key="3">
    <source>
        <dbReference type="ARBA" id="ARBA00022823"/>
    </source>
</evidence>
<dbReference type="AlphaFoldDB" id="A0A6J4SEC8"/>
<dbReference type="SUPFAM" id="SSF47005">
    <property type="entry name" value="Peripheral subunit-binding domain of 2-oxo acid dehydrogenase complex"/>
    <property type="match status" value="1"/>
</dbReference>
<feature type="domain" description="Lipoyl-binding" evidence="6">
    <location>
        <begin position="1"/>
        <end position="76"/>
    </location>
</feature>
<dbReference type="PROSITE" id="PS00189">
    <property type="entry name" value="LIPOYL"/>
    <property type="match status" value="1"/>
</dbReference>
<feature type="region of interest" description="Disordered" evidence="5">
    <location>
        <begin position="80"/>
        <end position="142"/>
    </location>
</feature>
<keyword evidence="4 8" id="KW-0808">Transferase</keyword>
<organism evidence="8">
    <name type="scientific">uncultured Rubrobacteraceae bacterium</name>
    <dbReference type="NCBI Taxonomy" id="349277"/>
    <lineage>
        <taxon>Bacteria</taxon>
        <taxon>Bacillati</taxon>
        <taxon>Actinomycetota</taxon>
        <taxon>Rubrobacteria</taxon>
        <taxon>Rubrobacterales</taxon>
        <taxon>Rubrobacteraceae</taxon>
        <taxon>environmental samples</taxon>
    </lineage>
</organism>
<dbReference type="Gene3D" id="3.30.559.10">
    <property type="entry name" value="Chloramphenicol acetyltransferase-like domain"/>
    <property type="match status" value="1"/>
</dbReference>
<reference evidence="8" key="1">
    <citation type="submission" date="2020-02" db="EMBL/GenBank/DDBJ databases">
        <authorList>
            <person name="Meier V. D."/>
        </authorList>
    </citation>
    <scope>NUCLEOTIDE SEQUENCE</scope>
    <source>
        <strain evidence="8">AVDCRST_MAG25</strain>
    </source>
</reference>
<dbReference type="Pfam" id="PF00364">
    <property type="entry name" value="Biotin_lipoyl"/>
    <property type="match status" value="1"/>
</dbReference>
<dbReference type="EC" id="2.3.1.-" evidence="4"/>
<dbReference type="PROSITE" id="PS50968">
    <property type="entry name" value="BIOTINYL_LIPOYL"/>
    <property type="match status" value="1"/>
</dbReference>
<comment type="cofactor">
    <cofactor evidence="1 4">
        <name>(R)-lipoate</name>
        <dbReference type="ChEBI" id="CHEBI:83088"/>
    </cofactor>
</comment>
<dbReference type="InterPro" id="IPR011053">
    <property type="entry name" value="Single_hybrid_motif"/>
</dbReference>
<dbReference type="InterPro" id="IPR045257">
    <property type="entry name" value="E2/Pdx1"/>
</dbReference>
<dbReference type="InterPro" id="IPR001078">
    <property type="entry name" value="2-oxoacid_DH_actylTfrase"/>
</dbReference>
<accession>A0A6J4SEC8</accession>
<dbReference type="PANTHER" id="PTHR23151">
    <property type="entry name" value="DIHYDROLIPOAMIDE ACETYL/SUCCINYL-TRANSFERASE-RELATED"/>
    <property type="match status" value="1"/>
</dbReference>
<dbReference type="Pfam" id="PF02817">
    <property type="entry name" value="E3_binding"/>
    <property type="match status" value="1"/>
</dbReference>
<keyword evidence="8" id="KW-0670">Pyruvate</keyword>
<evidence type="ECO:0000256" key="2">
    <source>
        <dbReference type="ARBA" id="ARBA00007317"/>
    </source>
</evidence>
<protein>
    <recommendedName>
        <fullName evidence="4">Dihydrolipoamide acetyltransferase component of pyruvate dehydrogenase complex</fullName>
        <ecNumber evidence="4">2.3.1.-</ecNumber>
    </recommendedName>
</protein>
<dbReference type="PROSITE" id="PS51826">
    <property type="entry name" value="PSBD"/>
    <property type="match status" value="1"/>
</dbReference>
<gene>
    <name evidence="8" type="ORF">AVDCRST_MAG25-3696</name>
</gene>
<dbReference type="Pfam" id="PF00198">
    <property type="entry name" value="2-oxoacid_dh"/>
    <property type="match status" value="1"/>
</dbReference>
<keyword evidence="4 8" id="KW-0012">Acyltransferase</keyword>
<dbReference type="InterPro" id="IPR023213">
    <property type="entry name" value="CAT-like_dom_sf"/>
</dbReference>
<evidence type="ECO:0000256" key="5">
    <source>
        <dbReference type="SAM" id="MobiDB-lite"/>
    </source>
</evidence>
<dbReference type="GO" id="GO:0016746">
    <property type="term" value="F:acyltransferase activity"/>
    <property type="evidence" value="ECO:0007669"/>
    <property type="project" value="UniProtKB-KW"/>
</dbReference>
<dbReference type="InterPro" id="IPR004167">
    <property type="entry name" value="PSBD"/>
</dbReference>
<feature type="compositionally biased region" description="Low complexity" evidence="5">
    <location>
        <begin position="183"/>
        <end position="198"/>
    </location>
</feature>
<feature type="region of interest" description="Disordered" evidence="5">
    <location>
        <begin position="180"/>
        <end position="233"/>
    </location>
</feature>
<feature type="compositionally biased region" description="Gly residues" evidence="5">
    <location>
        <begin position="115"/>
        <end position="127"/>
    </location>
</feature>
<dbReference type="PANTHER" id="PTHR23151:SF90">
    <property type="entry name" value="DIHYDROLIPOYLLYSINE-RESIDUE ACETYLTRANSFERASE COMPONENT OF PYRUVATE DEHYDROGENASE COMPLEX, MITOCHONDRIAL-RELATED"/>
    <property type="match status" value="1"/>
</dbReference>
<dbReference type="GO" id="GO:0045254">
    <property type="term" value="C:pyruvate dehydrogenase complex"/>
    <property type="evidence" value="ECO:0007669"/>
    <property type="project" value="InterPro"/>
</dbReference>
<proteinExistence type="inferred from homology"/>
<feature type="domain" description="Peripheral subunit-binding (PSBD)" evidence="7">
    <location>
        <begin position="144"/>
        <end position="181"/>
    </location>
</feature>
<keyword evidence="3 4" id="KW-0450">Lipoyl</keyword>
<dbReference type="Gene3D" id="4.10.320.10">
    <property type="entry name" value="E3-binding domain"/>
    <property type="match status" value="1"/>
</dbReference>
<name>A0A6J4SEC8_9ACTN</name>
<evidence type="ECO:0000259" key="7">
    <source>
        <dbReference type="PROSITE" id="PS51826"/>
    </source>
</evidence>